<evidence type="ECO:0000256" key="2">
    <source>
        <dbReference type="ARBA" id="ARBA00022448"/>
    </source>
</evidence>
<feature type="transmembrane region" description="Helical" evidence="9">
    <location>
        <begin position="258"/>
        <end position="284"/>
    </location>
</feature>
<evidence type="ECO:0000259" key="11">
    <source>
        <dbReference type="Pfam" id="PF02355"/>
    </source>
</evidence>
<dbReference type="Pfam" id="PF02355">
    <property type="entry name" value="SecD_SecF_C"/>
    <property type="match status" value="1"/>
</dbReference>
<dbReference type="HAMAP" id="MF_01464_B">
    <property type="entry name" value="SecF_B"/>
    <property type="match status" value="1"/>
</dbReference>
<evidence type="ECO:0000256" key="6">
    <source>
        <dbReference type="ARBA" id="ARBA00022989"/>
    </source>
</evidence>
<name>A0ABV7WQT9_9GAMM</name>
<dbReference type="InterPro" id="IPR005665">
    <property type="entry name" value="SecF_bac"/>
</dbReference>
<comment type="similarity">
    <text evidence="9">Belongs to the SecD/SecF family. SecF subfamily.</text>
</comment>
<evidence type="ECO:0000256" key="10">
    <source>
        <dbReference type="SAM" id="MobiDB-lite"/>
    </source>
</evidence>
<dbReference type="Pfam" id="PF07549">
    <property type="entry name" value="Sec_GG"/>
    <property type="match status" value="1"/>
</dbReference>
<evidence type="ECO:0000313" key="13">
    <source>
        <dbReference type="Proteomes" id="UP001595710"/>
    </source>
</evidence>
<protein>
    <recommendedName>
        <fullName evidence="9">Protein-export membrane protein SecF</fullName>
    </recommendedName>
</protein>
<dbReference type="EMBL" id="JBHRYN010000008">
    <property type="protein sequence ID" value="MFC3701191.1"/>
    <property type="molecule type" value="Genomic_DNA"/>
</dbReference>
<organism evidence="12 13">
    <name type="scientific">Reinekea marina</name>
    <dbReference type="NCBI Taxonomy" id="1310421"/>
    <lineage>
        <taxon>Bacteria</taxon>
        <taxon>Pseudomonadati</taxon>
        <taxon>Pseudomonadota</taxon>
        <taxon>Gammaproteobacteria</taxon>
        <taxon>Oceanospirillales</taxon>
        <taxon>Saccharospirillaceae</taxon>
        <taxon>Reinekea</taxon>
    </lineage>
</organism>
<reference evidence="13" key="1">
    <citation type="journal article" date="2019" name="Int. J. Syst. Evol. Microbiol.">
        <title>The Global Catalogue of Microorganisms (GCM) 10K type strain sequencing project: providing services to taxonomists for standard genome sequencing and annotation.</title>
        <authorList>
            <consortium name="The Broad Institute Genomics Platform"/>
            <consortium name="The Broad Institute Genome Sequencing Center for Infectious Disease"/>
            <person name="Wu L."/>
            <person name="Ma J."/>
        </authorList>
    </citation>
    <scope>NUCLEOTIDE SEQUENCE [LARGE SCALE GENOMIC DNA]</scope>
    <source>
        <strain evidence="13">CECT 8288</strain>
    </source>
</reference>
<comment type="function">
    <text evidence="9">Part of the Sec protein translocase complex. Interacts with the SecYEG preprotein conducting channel. SecDF uses the proton motive force (PMF) to complete protein translocation after the ATP-dependent function of SecA.</text>
</comment>
<dbReference type="RefSeq" id="WP_290282818.1">
    <property type="nucleotide sequence ID" value="NZ_JAUFQI010000001.1"/>
</dbReference>
<keyword evidence="13" id="KW-1185">Reference proteome</keyword>
<dbReference type="InterPro" id="IPR022646">
    <property type="entry name" value="SecD/SecF_CS"/>
</dbReference>
<feature type="compositionally biased region" description="Acidic residues" evidence="10">
    <location>
        <begin position="311"/>
        <end position="321"/>
    </location>
</feature>
<dbReference type="InterPro" id="IPR055344">
    <property type="entry name" value="SecD_SecF_C_bact"/>
</dbReference>
<dbReference type="Gene3D" id="1.20.1640.10">
    <property type="entry name" value="Multidrug efflux transporter AcrB transmembrane domain"/>
    <property type="match status" value="1"/>
</dbReference>
<sequence length="321" mass="35239">MTELKVINFMGKRMIALAFSIVMLLVSIGSIAINGLNFGLDFTGGVQIELGFEEAADLDKIRNVLNAEGYRDVNVKFFGNNTDVLISMQEDSNPKLGEQVLALIQQDQGNVQLRRNEFVGPQVGEELANNGGIGMIVALGLVMLYIAFRFQFKFAIGAVAALIHDVIIVIGFFSLTQMAFDLTVLAAVLAVIGYSLNDTIVVSDRIRENFRSIRRDESDYLINVSLTQTLGRTLITSITTLLVLIALGVFGGELIHGFAIALMVGVAIGTYSSIYVAANILMLMKLTKEDMMPKEKEELDTEEVPSWLKDVEDDEEEPSKS</sequence>
<dbReference type="PANTHER" id="PTHR30081:SF8">
    <property type="entry name" value="PROTEIN TRANSLOCASE SUBUNIT SECF"/>
    <property type="match status" value="1"/>
</dbReference>
<evidence type="ECO:0000256" key="7">
    <source>
        <dbReference type="ARBA" id="ARBA00023010"/>
    </source>
</evidence>
<evidence type="ECO:0000256" key="9">
    <source>
        <dbReference type="HAMAP-Rule" id="MF_01464"/>
    </source>
</evidence>
<proteinExistence type="inferred from homology"/>
<evidence type="ECO:0000256" key="5">
    <source>
        <dbReference type="ARBA" id="ARBA00022927"/>
    </source>
</evidence>
<keyword evidence="5 9" id="KW-0653">Protein transport</keyword>
<dbReference type="Proteomes" id="UP001595710">
    <property type="component" value="Unassembled WGS sequence"/>
</dbReference>
<dbReference type="PRINTS" id="PR01755">
    <property type="entry name" value="SECFTRNLCASE"/>
</dbReference>
<accession>A0ABV7WQT9</accession>
<evidence type="ECO:0000256" key="8">
    <source>
        <dbReference type="ARBA" id="ARBA00023136"/>
    </source>
</evidence>
<keyword evidence="3 9" id="KW-1003">Cell membrane</keyword>
<keyword evidence="7 9" id="KW-0811">Translocation</keyword>
<dbReference type="InterPro" id="IPR022813">
    <property type="entry name" value="SecD/SecF_arch_bac"/>
</dbReference>
<keyword evidence="8 9" id="KW-0472">Membrane</keyword>
<feature type="transmembrane region" description="Helical" evidence="9">
    <location>
        <begin position="234"/>
        <end position="252"/>
    </location>
</feature>
<dbReference type="PANTHER" id="PTHR30081">
    <property type="entry name" value="PROTEIN-EXPORT MEMBRANE PROTEIN SEC"/>
    <property type="match status" value="1"/>
</dbReference>
<dbReference type="NCBIfam" id="TIGR00916">
    <property type="entry name" value="2A0604s01"/>
    <property type="match status" value="1"/>
</dbReference>
<evidence type="ECO:0000256" key="4">
    <source>
        <dbReference type="ARBA" id="ARBA00022692"/>
    </source>
</evidence>
<comment type="caution">
    <text evidence="12">The sequence shown here is derived from an EMBL/GenBank/DDBJ whole genome shotgun (WGS) entry which is preliminary data.</text>
</comment>
<dbReference type="SUPFAM" id="SSF82866">
    <property type="entry name" value="Multidrug efflux transporter AcrB transmembrane domain"/>
    <property type="match status" value="1"/>
</dbReference>
<evidence type="ECO:0000256" key="1">
    <source>
        <dbReference type="ARBA" id="ARBA00004651"/>
    </source>
</evidence>
<dbReference type="InterPro" id="IPR022645">
    <property type="entry name" value="SecD/SecF_bac"/>
</dbReference>
<feature type="transmembrane region" description="Helical" evidence="9">
    <location>
        <begin position="179"/>
        <end position="197"/>
    </location>
</feature>
<evidence type="ECO:0000256" key="3">
    <source>
        <dbReference type="ARBA" id="ARBA00022475"/>
    </source>
</evidence>
<comment type="subcellular location">
    <subcellularLocation>
        <location evidence="1 9">Cell membrane</location>
        <topology evidence="1 9">Multi-pass membrane protein</topology>
    </subcellularLocation>
</comment>
<feature type="domain" description="Protein export membrane protein SecD/SecF C-terminal" evidence="11">
    <location>
        <begin position="105"/>
        <end position="285"/>
    </location>
</feature>
<feature type="transmembrane region" description="Helical" evidence="9">
    <location>
        <begin position="14"/>
        <end position="33"/>
    </location>
</feature>
<gene>
    <name evidence="9 12" type="primary">secF</name>
    <name evidence="12" type="ORF">ACFOND_05995</name>
</gene>
<feature type="transmembrane region" description="Helical" evidence="9">
    <location>
        <begin position="154"/>
        <end position="173"/>
    </location>
</feature>
<keyword evidence="6 9" id="KW-1133">Transmembrane helix</keyword>
<keyword evidence="2 9" id="KW-0813">Transport</keyword>
<feature type="transmembrane region" description="Helical" evidence="9">
    <location>
        <begin position="127"/>
        <end position="147"/>
    </location>
</feature>
<evidence type="ECO:0000313" key="12">
    <source>
        <dbReference type="EMBL" id="MFC3701191.1"/>
    </source>
</evidence>
<feature type="region of interest" description="Disordered" evidence="10">
    <location>
        <begin position="294"/>
        <end position="321"/>
    </location>
</feature>
<keyword evidence="4 9" id="KW-0812">Transmembrane</keyword>
<dbReference type="InterPro" id="IPR048634">
    <property type="entry name" value="SecD_SecF_C"/>
</dbReference>
<dbReference type="NCBIfam" id="TIGR00966">
    <property type="entry name" value="transloc_SecF"/>
    <property type="match status" value="1"/>
</dbReference>
<comment type="subunit">
    <text evidence="9">Forms a complex with SecD. Part of the essential Sec protein translocation apparatus which comprises SecA, SecYEG and auxiliary proteins SecDF-YajC and YidC.</text>
</comment>